<name>A0A9X7W1Q0_9BACL</name>
<dbReference type="RefSeq" id="WP_206658435.1">
    <property type="nucleotide sequence ID" value="NZ_CP071182.1"/>
</dbReference>
<dbReference type="EMBL" id="CP071182">
    <property type="protein sequence ID" value="QSO49121.1"/>
    <property type="molecule type" value="Genomic_DNA"/>
</dbReference>
<feature type="transmembrane region" description="Helical" evidence="1">
    <location>
        <begin position="35"/>
        <end position="61"/>
    </location>
</feature>
<evidence type="ECO:0000256" key="1">
    <source>
        <dbReference type="SAM" id="Phobius"/>
    </source>
</evidence>
<evidence type="ECO:0000259" key="2">
    <source>
        <dbReference type="SMART" id="SM00014"/>
    </source>
</evidence>
<keyword evidence="1" id="KW-1133">Transmembrane helix</keyword>
<dbReference type="PANTHER" id="PTHR14969">
    <property type="entry name" value="SPHINGOSINE-1-PHOSPHATE PHOSPHOHYDROLASE"/>
    <property type="match status" value="1"/>
</dbReference>
<accession>A0A9X7W1Q0</accession>
<dbReference type="SUPFAM" id="SSF48317">
    <property type="entry name" value="Acid phosphatase/Vanadium-dependent haloperoxidase"/>
    <property type="match status" value="1"/>
</dbReference>
<evidence type="ECO:0000313" key="3">
    <source>
        <dbReference type="EMBL" id="QSO49121.1"/>
    </source>
</evidence>
<dbReference type="Pfam" id="PF01569">
    <property type="entry name" value="PAP2"/>
    <property type="match status" value="1"/>
</dbReference>
<reference evidence="3 4" key="1">
    <citation type="submission" date="2021-02" db="EMBL/GenBank/DDBJ databases">
        <title>Alicyclobacillus curvatus sp. nov. and Alicyclobacillus mengziensis sp. nov., two acidophilic bacteria isolated from acid mine drainage.</title>
        <authorList>
            <person name="Huang Y."/>
        </authorList>
    </citation>
    <scope>NUCLEOTIDE SEQUENCE [LARGE SCALE GENOMIC DNA]</scope>
    <source>
        <strain evidence="3 4">S30H14</strain>
    </source>
</reference>
<dbReference type="PANTHER" id="PTHR14969:SF13">
    <property type="entry name" value="AT30094P"/>
    <property type="match status" value="1"/>
</dbReference>
<keyword evidence="4" id="KW-1185">Reference proteome</keyword>
<sequence length="194" mass="21378">MTELRTETEASTESFDSRLYNWTTHRWGKSISLDAIFVALAQWTPIVMLSVIVLAATGFAWNSHISGSPFVPAVTSVVSAMFARLLNEPITRVSNRPRPFEQSLVPPLLRHDEGGSFPSNHATGAFALAFGFLQHTPYPLTWYFFILVILAVLLALARVYTGLHYLTDVLAGSVNGMVVAVLVGALIHRVLMHL</sequence>
<dbReference type="SMART" id="SM00014">
    <property type="entry name" value="acidPPc"/>
    <property type="match status" value="1"/>
</dbReference>
<dbReference type="InterPro" id="IPR000326">
    <property type="entry name" value="PAP2/HPO"/>
</dbReference>
<dbReference type="Gene3D" id="1.20.144.10">
    <property type="entry name" value="Phosphatidic acid phosphatase type 2/haloperoxidase"/>
    <property type="match status" value="1"/>
</dbReference>
<feature type="domain" description="Phosphatidic acid phosphatase type 2/haloperoxidase" evidence="2">
    <location>
        <begin position="71"/>
        <end position="184"/>
    </location>
</feature>
<organism evidence="3 4">
    <name type="scientific">Alicyclobacillus mengziensis</name>
    <dbReference type="NCBI Taxonomy" id="2931921"/>
    <lineage>
        <taxon>Bacteria</taxon>
        <taxon>Bacillati</taxon>
        <taxon>Bacillota</taxon>
        <taxon>Bacilli</taxon>
        <taxon>Bacillales</taxon>
        <taxon>Alicyclobacillaceae</taxon>
        <taxon>Alicyclobacillus</taxon>
    </lineage>
</organism>
<protein>
    <submittedName>
        <fullName evidence="3">Phosphatase PAP2 family protein</fullName>
    </submittedName>
</protein>
<keyword evidence="1" id="KW-0812">Transmembrane</keyword>
<dbReference type="KEGG" id="afx:JZ786_09445"/>
<dbReference type="InterPro" id="IPR036938">
    <property type="entry name" value="PAP2/HPO_sf"/>
</dbReference>
<keyword evidence="1" id="KW-0472">Membrane</keyword>
<proteinExistence type="predicted"/>
<gene>
    <name evidence="3" type="ORF">JZ786_09445</name>
</gene>
<dbReference type="Proteomes" id="UP000663505">
    <property type="component" value="Chromosome"/>
</dbReference>
<feature type="transmembrane region" description="Helical" evidence="1">
    <location>
        <begin position="169"/>
        <end position="191"/>
    </location>
</feature>
<feature type="transmembrane region" description="Helical" evidence="1">
    <location>
        <begin position="142"/>
        <end position="163"/>
    </location>
</feature>
<evidence type="ECO:0000313" key="4">
    <source>
        <dbReference type="Proteomes" id="UP000663505"/>
    </source>
</evidence>
<dbReference type="AlphaFoldDB" id="A0A9X7W1Q0"/>